<protein>
    <submittedName>
        <fullName evidence="1">Uncharacterized protein</fullName>
    </submittedName>
</protein>
<evidence type="ECO:0000313" key="2">
    <source>
        <dbReference type="Proteomes" id="UP000271624"/>
    </source>
</evidence>
<evidence type="ECO:0000313" key="1">
    <source>
        <dbReference type="EMBL" id="RUT01084.1"/>
    </source>
</evidence>
<dbReference type="RefSeq" id="WP_201800831.1">
    <property type="nucleotide sequence ID" value="NZ_RSCL01000021.1"/>
</dbReference>
<dbReference type="AlphaFoldDB" id="A0A433V4R3"/>
<name>A0A433V4R3_9CYAN</name>
<keyword evidence="2" id="KW-1185">Reference proteome</keyword>
<sequence>MPDFIVRESVIAYQFAREMDARELATLIMPGSPIPKGSCSTTILSQIQQGGLVSKRLKNKYKIALQSFLENNLEDKL</sequence>
<comment type="caution">
    <text evidence="1">The sequence shown here is derived from an EMBL/GenBank/DDBJ whole genome shotgun (WGS) entry which is preliminary data.</text>
</comment>
<dbReference type="Proteomes" id="UP000271624">
    <property type="component" value="Unassembled WGS sequence"/>
</dbReference>
<reference evidence="1" key="2">
    <citation type="journal article" date="2019" name="Genome Biol. Evol.">
        <title>Day and night: Metabolic profiles and evolutionary relationships of six axenic non-marine cyanobacteria.</title>
        <authorList>
            <person name="Will S.E."/>
            <person name="Henke P."/>
            <person name="Boedeker C."/>
            <person name="Huang S."/>
            <person name="Brinkmann H."/>
            <person name="Rohde M."/>
            <person name="Jarek M."/>
            <person name="Friedl T."/>
            <person name="Seufert S."/>
            <person name="Schumacher M."/>
            <person name="Overmann J."/>
            <person name="Neumann-Schaal M."/>
            <person name="Petersen J."/>
        </authorList>
    </citation>
    <scope>NUCLEOTIDE SEQUENCE [LARGE SCALE GENOMIC DNA]</scope>
    <source>
        <strain evidence="1">PCC 7102</strain>
    </source>
</reference>
<reference evidence="1" key="1">
    <citation type="submission" date="2018-12" db="EMBL/GenBank/DDBJ databases">
        <authorList>
            <person name="Will S."/>
            <person name="Neumann-Schaal M."/>
            <person name="Henke P."/>
        </authorList>
    </citation>
    <scope>NUCLEOTIDE SEQUENCE</scope>
    <source>
        <strain evidence="1">PCC 7102</strain>
    </source>
</reference>
<organism evidence="1 2">
    <name type="scientific">Dulcicalothrix desertica PCC 7102</name>
    <dbReference type="NCBI Taxonomy" id="232991"/>
    <lineage>
        <taxon>Bacteria</taxon>
        <taxon>Bacillati</taxon>
        <taxon>Cyanobacteriota</taxon>
        <taxon>Cyanophyceae</taxon>
        <taxon>Nostocales</taxon>
        <taxon>Calotrichaceae</taxon>
        <taxon>Dulcicalothrix</taxon>
    </lineage>
</organism>
<accession>A0A433V4R3</accession>
<dbReference type="EMBL" id="RSCL01000021">
    <property type="protein sequence ID" value="RUT01084.1"/>
    <property type="molecule type" value="Genomic_DNA"/>
</dbReference>
<gene>
    <name evidence="1" type="ORF">DSM106972_070900</name>
</gene>
<proteinExistence type="predicted"/>